<dbReference type="GO" id="GO:0070401">
    <property type="term" value="F:NADP+ binding"/>
    <property type="evidence" value="ECO:0007669"/>
    <property type="project" value="UniProtKB-ARBA"/>
</dbReference>
<dbReference type="Gene3D" id="3.40.430.10">
    <property type="entry name" value="Dihydrofolate Reductase, subunit A"/>
    <property type="match status" value="1"/>
</dbReference>
<organism evidence="12 13">
    <name type="scientific">Halolactibacillus halophilus</name>
    <dbReference type="NCBI Taxonomy" id="306540"/>
    <lineage>
        <taxon>Bacteria</taxon>
        <taxon>Bacillati</taxon>
        <taxon>Bacillota</taxon>
        <taxon>Bacilli</taxon>
        <taxon>Bacillales</taxon>
        <taxon>Bacillaceae</taxon>
        <taxon>Halolactibacillus</taxon>
    </lineage>
</organism>
<evidence type="ECO:0000313" key="13">
    <source>
        <dbReference type="Proteomes" id="UP000242243"/>
    </source>
</evidence>
<dbReference type="SUPFAM" id="SSF53597">
    <property type="entry name" value="Dihydrofolate reductase-like"/>
    <property type="match status" value="1"/>
</dbReference>
<evidence type="ECO:0000256" key="1">
    <source>
        <dbReference type="ARBA" id="ARBA00004903"/>
    </source>
</evidence>
<dbReference type="Proteomes" id="UP000321547">
    <property type="component" value="Unassembled WGS sequence"/>
</dbReference>
<protein>
    <recommendedName>
        <fullName evidence="3 8">Dihydrofolate reductase</fullName>
        <ecNumber evidence="3 8">1.5.1.3</ecNumber>
    </recommendedName>
</protein>
<dbReference type="InterPro" id="IPR017925">
    <property type="entry name" value="DHFR_CS"/>
</dbReference>
<dbReference type="InterPro" id="IPR012259">
    <property type="entry name" value="DHFR"/>
</dbReference>
<evidence type="ECO:0000256" key="4">
    <source>
        <dbReference type="ARBA" id="ARBA00022563"/>
    </source>
</evidence>
<dbReference type="EC" id="1.5.1.3" evidence="3 8"/>
<dbReference type="EMBL" id="BJWI01000010">
    <property type="protein sequence ID" value="GEM01444.1"/>
    <property type="molecule type" value="Genomic_DNA"/>
</dbReference>
<name>A0A1I5NUG0_9BACI</name>
<dbReference type="PROSITE" id="PS00075">
    <property type="entry name" value="DHFR_1"/>
    <property type="match status" value="1"/>
</dbReference>
<evidence type="ECO:0000256" key="5">
    <source>
        <dbReference type="ARBA" id="ARBA00022857"/>
    </source>
</evidence>
<dbReference type="GO" id="GO:0046655">
    <property type="term" value="P:folic acid metabolic process"/>
    <property type="evidence" value="ECO:0007669"/>
    <property type="project" value="TreeGrafter"/>
</dbReference>
<dbReference type="AlphaFoldDB" id="A0A1I5NUG0"/>
<sequence>MISLIAAHAKDFVIGKDNWMPWDLPRDLQFFKEKTIGKTIVMGRKTFESFKKPLKDRHHIVLTRQEDFSYPGVEVYRDIERLKQDLKARKDEVMVIGGGEIYKQCLPVADRLYITYIDAAFEGDTYFPDYTELGFVETSKTQGVKDGDNPYDYYFIQFDRDKPTKTLKG</sequence>
<dbReference type="EMBL" id="FOXC01000011">
    <property type="protein sequence ID" value="SFP25260.1"/>
    <property type="molecule type" value="Genomic_DNA"/>
</dbReference>
<dbReference type="PIRSF" id="PIRSF000194">
    <property type="entry name" value="DHFR"/>
    <property type="match status" value="1"/>
</dbReference>
<dbReference type="InterPro" id="IPR024072">
    <property type="entry name" value="DHFR-like_dom_sf"/>
</dbReference>
<reference evidence="11 14" key="2">
    <citation type="submission" date="2019-07" db="EMBL/GenBank/DDBJ databases">
        <title>Whole genome shotgun sequence of Halolactibacillus halophilus NBRC 100868.</title>
        <authorList>
            <person name="Hosoyama A."/>
            <person name="Uohara A."/>
            <person name="Ohji S."/>
            <person name="Ichikawa N."/>
        </authorList>
    </citation>
    <scope>NUCLEOTIDE SEQUENCE [LARGE SCALE GENOMIC DNA]</scope>
    <source>
        <strain evidence="11 14">NBRC 100868</strain>
    </source>
</reference>
<evidence type="ECO:0000259" key="10">
    <source>
        <dbReference type="PROSITE" id="PS51330"/>
    </source>
</evidence>
<dbReference type="PROSITE" id="PS51330">
    <property type="entry name" value="DHFR_2"/>
    <property type="match status" value="1"/>
</dbReference>
<gene>
    <name evidence="11" type="ORF">HHA03_09760</name>
    <name evidence="12" type="ORF">SAMN05421839_11129</name>
</gene>
<comment type="pathway">
    <text evidence="1 8">Cofactor biosynthesis; tetrahydrofolate biosynthesis; 5,6,7,8-tetrahydrofolate from 7,8-dihydrofolate: step 1/1.</text>
</comment>
<evidence type="ECO:0000256" key="8">
    <source>
        <dbReference type="PIRNR" id="PIRNR000194"/>
    </source>
</evidence>
<dbReference type="STRING" id="306540.SAMN05421839_11129"/>
<reference evidence="12 13" key="1">
    <citation type="submission" date="2016-10" db="EMBL/GenBank/DDBJ databases">
        <authorList>
            <person name="de Groot N.N."/>
        </authorList>
    </citation>
    <scope>NUCLEOTIDE SEQUENCE [LARGE SCALE GENOMIC DNA]</scope>
    <source>
        <strain evidence="12 13">DSM 17073</strain>
    </source>
</reference>
<dbReference type="PANTHER" id="PTHR48069:SF3">
    <property type="entry name" value="DIHYDROFOLATE REDUCTASE"/>
    <property type="match status" value="1"/>
</dbReference>
<dbReference type="CDD" id="cd00209">
    <property type="entry name" value="DHFR"/>
    <property type="match status" value="1"/>
</dbReference>
<feature type="domain" description="DHFR" evidence="10">
    <location>
        <begin position="1"/>
        <end position="160"/>
    </location>
</feature>
<evidence type="ECO:0000256" key="9">
    <source>
        <dbReference type="RuleBase" id="RU004474"/>
    </source>
</evidence>
<evidence type="ECO:0000256" key="3">
    <source>
        <dbReference type="ARBA" id="ARBA00012856"/>
    </source>
</evidence>
<dbReference type="Pfam" id="PF00186">
    <property type="entry name" value="DHFR_1"/>
    <property type="match status" value="1"/>
</dbReference>
<comment type="catalytic activity">
    <reaction evidence="8">
        <text>(6S)-5,6,7,8-tetrahydrofolate + NADP(+) = 7,8-dihydrofolate + NADPH + H(+)</text>
        <dbReference type="Rhea" id="RHEA:15009"/>
        <dbReference type="ChEBI" id="CHEBI:15378"/>
        <dbReference type="ChEBI" id="CHEBI:57451"/>
        <dbReference type="ChEBI" id="CHEBI:57453"/>
        <dbReference type="ChEBI" id="CHEBI:57783"/>
        <dbReference type="ChEBI" id="CHEBI:58349"/>
        <dbReference type="EC" id="1.5.1.3"/>
    </reaction>
</comment>
<dbReference type="GO" id="GO:0005829">
    <property type="term" value="C:cytosol"/>
    <property type="evidence" value="ECO:0007669"/>
    <property type="project" value="TreeGrafter"/>
</dbReference>
<dbReference type="GO" id="GO:0004146">
    <property type="term" value="F:dihydrofolate reductase activity"/>
    <property type="evidence" value="ECO:0007669"/>
    <property type="project" value="UniProtKB-EC"/>
</dbReference>
<evidence type="ECO:0000313" key="12">
    <source>
        <dbReference type="EMBL" id="SFP25260.1"/>
    </source>
</evidence>
<evidence type="ECO:0000256" key="7">
    <source>
        <dbReference type="ARBA" id="ARBA00025067"/>
    </source>
</evidence>
<dbReference type="UniPathway" id="UPA00077">
    <property type="reaction ID" value="UER00158"/>
</dbReference>
<dbReference type="OrthoDB" id="9804315at2"/>
<keyword evidence="14" id="KW-1185">Reference proteome</keyword>
<comment type="similarity">
    <text evidence="2 8 9">Belongs to the dihydrofolate reductase family.</text>
</comment>
<keyword evidence="5 8" id="KW-0521">NADP</keyword>
<keyword evidence="4 8" id="KW-0554">One-carbon metabolism</keyword>
<dbReference type="GO" id="GO:0046654">
    <property type="term" value="P:tetrahydrofolate biosynthetic process"/>
    <property type="evidence" value="ECO:0007669"/>
    <property type="project" value="UniProtKB-UniPathway"/>
</dbReference>
<evidence type="ECO:0000313" key="11">
    <source>
        <dbReference type="EMBL" id="GEM01444.1"/>
    </source>
</evidence>
<evidence type="ECO:0000313" key="14">
    <source>
        <dbReference type="Proteomes" id="UP000321547"/>
    </source>
</evidence>
<accession>A0A1I5NUG0</accession>
<dbReference type="FunFam" id="3.40.430.10:FF:000001">
    <property type="entry name" value="Dihydrofolate reductase"/>
    <property type="match status" value="1"/>
</dbReference>
<proteinExistence type="inferred from homology"/>
<dbReference type="PRINTS" id="PR00070">
    <property type="entry name" value="DHFR"/>
</dbReference>
<dbReference type="Proteomes" id="UP000242243">
    <property type="component" value="Unassembled WGS sequence"/>
</dbReference>
<dbReference type="GO" id="GO:0046452">
    <property type="term" value="P:dihydrofolate metabolic process"/>
    <property type="evidence" value="ECO:0007669"/>
    <property type="project" value="TreeGrafter"/>
</dbReference>
<evidence type="ECO:0000256" key="2">
    <source>
        <dbReference type="ARBA" id="ARBA00009539"/>
    </source>
</evidence>
<dbReference type="GO" id="GO:0006730">
    <property type="term" value="P:one-carbon metabolic process"/>
    <property type="evidence" value="ECO:0007669"/>
    <property type="project" value="UniProtKB-KW"/>
</dbReference>
<dbReference type="InterPro" id="IPR001796">
    <property type="entry name" value="DHFR_dom"/>
</dbReference>
<dbReference type="RefSeq" id="WP_089831258.1">
    <property type="nucleotide sequence ID" value="NZ_BJWI01000010.1"/>
</dbReference>
<evidence type="ECO:0000256" key="6">
    <source>
        <dbReference type="ARBA" id="ARBA00023002"/>
    </source>
</evidence>
<dbReference type="PANTHER" id="PTHR48069">
    <property type="entry name" value="DIHYDROFOLATE REDUCTASE"/>
    <property type="match status" value="1"/>
</dbReference>
<keyword evidence="6 8" id="KW-0560">Oxidoreductase</keyword>
<comment type="function">
    <text evidence="7 8">Key enzyme in folate metabolism. Catalyzes an essential reaction for de novo glycine and purine synthesis, and for DNA precursor synthesis.</text>
</comment>